<evidence type="ECO:0000256" key="7">
    <source>
        <dbReference type="ARBA" id="ARBA00022723"/>
    </source>
</evidence>
<dbReference type="InterPro" id="IPR004469">
    <property type="entry name" value="PSP"/>
</dbReference>
<keyword evidence="16" id="KW-1185">Reference proteome</keyword>
<dbReference type="GO" id="GO:0006564">
    <property type="term" value="P:L-serine biosynthetic process"/>
    <property type="evidence" value="ECO:0007669"/>
    <property type="project" value="UniProtKB-KW"/>
</dbReference>
<evidence type="ECO:0000256" key="4">
    <source>
        <dbReference type="ARBA" id="ARBA00012640"/>
    </source>
</evidence>
<keyword evidence="6" id="KW-0028">Amino-acid biosynthesis</keyword>
<comment type="catalytic activity">
    <reaction evidence="12">
        <text>O-phospho-L-serine + H2O = L-serine + phosphate</text>
        <dbReference type="Rhea" id="RHEA:21208"/>
        <dbReference type="ChEBI" id="CHEBI:15377"/>
        <dbReference type="ChEBI" id="CHEBI:33384"/>
        <dbReference type="ChEBI" id="CHEBI:43474"/>
        <dbReference type="ChEBI" id="CHEBI:57524"/>
        <dbReference type="EC" id="3.1.3.3"/>
    </reaction>
</comment>
<dbReference type="Proteomes" id="UP000253727">
    <property type="component" value="Unassembled WGS sequence"/>
</dbReference>
<dbReference type="EC" id="3.1.3.3" evidence="4"/>
<dbReference type="NCBIfam" id="TIGR01488">
    <property type="entry name" value="HAD-SF-IB"/>
    <property type="match status" value="1"/>
</dbReference>
<evidence type="ECO:0000256" key="14">
    <source>
        <dbReference type="PIRSR" id="PIRSR604469-1"/>
    </source>
</evidence>
<feature type="active site" description="Nucleophile" evidence="14">
    <location>
        <position position="110"/>
    </location>
</feature>
<keyword evidence="7" id="KW-0479">Metal-binding</keyword>
<dbReference type="GO" id="GO:0005737">
    <property type="term" value="C:cytoplasm"/>
    <property type="evidence" value="ECO:0007669"/>
    <property type="project" value="TreeGrafter"/>
</dbReference>
<evidence type="ECO:0000256" key="1">
    <source>
        <dbReference type="ARBA" id="ARBA00001946"/>
    </source>
</evidence>
<dbReference type="SUPFAM" id="SSF56784">
    <property type="entry name" value="HAD-like"/>
    <property type="match status" value="1"/>
</dbReference>
<dbReference type="SFLD" id="SFLDG01137">
    <property type="entry name" value="C1.6.1:_Phosphoserine_Phosphat"/>
    <property type="match status" value="1"/>
</dbReference>
<feature type="active site" description="Proton donor" evidence="14">
    <location>
        <position position="112"/>
    </location>
</feature>
<dbReference type="SFLD" id="SFLDS00003">
    <property type="entry name" value="Haloacid_Dehalogenase"/>
    <property type="match status" value="1"/>
</dbReference>
<dbReference type="Pfam" id="PF12710">
    <property type="entry name" value="HAD"/>
    <property type="match status" value="1"/>
</dbReference>
<dbReference type="AlphaFoldDB" id="A0A369Q8H0"/>
<comment type="catalytic activity">
    <reaction evidence="13">
        <text>O-phospho-D-serine + H2O = D-serine + phosphate</text>
        <dbReference type="Rhea" id="RHEA:24873"/>
        <dbReference type="ChEBI" id="CHEBI:15377"/>
        <dbReference type="ChEBI" id="CHEBI:35247"/>
        <dbReference type="ChEBI" id="CHEBI:43474"/>
        <dbReference type="ChEBI" id="CHEBI:58680"/>
        <dbReference type="EC" id="3.1.3.3"/>
    </reaction>
</comment>
<evidence type="ECO:0000256" key="11">
    <source>
        <dbReference type="ARBA" id="ARBA00031693"/>
    </source>
</evidence>
<dbReference type="PANTHER" id="PTHR43344">
    <property type="entry name" value="PHOSPHOSERINE PHOSPHATASE"/>
    <property type="match status" value="1"/>
</dbReference>
<dbReference type="EMBL" id="QBKA01000002">
    <property type="protein sequence ID" value="RDC59845.1"/>
    <property type="molecule type" value="Genomic_DNA"/>
</dbReference>
<dbReference type="UniPathway" id="UPA00135">
    <property type="reaction ID" value="UER00198"/>
</dbReference>
<dbReference type="SFLD" id="SFLDG01136">
    <property type="entry name" value="C1.6:_Phosphoserine_Phosphatas"/>
    <property type="match status" value="1"/>
</dbReference>
<dbReference type="InterPro" id="IPR036412">
    <property type="entry name" value="HAD-like_sf"/>
</dbReference>
<dbReference type="InterPro" id="IPR023214">
    <property type="entry name" value="HAD_sf"/>
</dbReference>
<gene>
    <name evidence="15" type="primary">serB</name>
    <name evidence="15" type="ORF">HME9302_01041</name>
</gene>
<sequence>MSATGGFGPPSDTGFHGENAMLIARLIAGNAGQHTGDLDAQLDAASKAIEAAGMKLALADMLDFCGDVLELSLPGGDARVLADIVETHFVPVDYLVSERAIAVPSVFVSDMDSTMIEQECIDELADFAGLKDKVSAITERAMLGELDFESALRERVGLLEGLGEEAIGRCLAERITPMPGARTLVATLKARGCRTVLVTGGFHHFADPVAAQLGFERTVGNRLGVADGHLTGQLAGAIVDSSVKERILREEMASLGEGALSLATGDGANDIPMLRAADFGIAYKAKPKARDAADGHIGHGDLTSVLKLLGIAQENWVVE</sequence>
<comment type="similarity">
    <text evidence="3">Belongs to the HAD-like hydrolase superfamily. SerB family.</text>
</comment>
<evidence type="ECO:0000256" key="3">
    <source>
        <dbReference type="ARBA" id="ARBA00009184"/>
    </source>
</evidence>
<dbReference type="SFLD" id="SFLDF00029">
    <property type="entry name" value="phosphoserine_phosphatase"/>
    <property type="match status" value="1"/>
</dbReference>
<comment type="pathway">
    <text evidence="2">Amino-acid biosynthesis; L-serine biosynthesis; L-serine from 3-phospho-D-glycerate: step 3/3.</text>
</comment>
<evidence type="ECO:0000256" key="2">
    <source>
        <dbReference type="ARBA" id="ARBA00005135"/>
    </source>
</evidence>
<comment type="caution">
    <text evidence="15">The sequence shown here is derived from an EMBL/GenBank/DDBJ whole genome shotgun (WGS) entry which is preliminary data.</text>
</comment>
<evidence type="ECO:0000256" key="12">
    <source>
        <dbReference type="ARBA" id="ARBA00048138"/>
    </source>
</evidence>
<accession>A0A369Q8H0</accession>
<keyword evidence="10" id="KW-0718">Serine biosynthesis</keyword>
<dbReference type="GO" id="GO:0000287">
    <property type="term" value="F:magnesium ion binding"/>
    <property type="evidence" value="ECO:0007669"/>
    <property type="project" value="TreeGrafter"/>
</dbReference>
<reference evidence="15 16" key="1">
    <citation type="submission" date="2018-04" db="EMBL/GenBank/DDBJ databases">
        <title>Altererythrobacter sp. HME9302 genome sequencing and assembly.</title>
        <authorList>
            <person name="Kang H."/>
            <person name="Kim H."/>
            <person name="Joh K."/>
        </authorList>
    </citation>
    <scope>NUCLEOTIDE SEQUENCE [LARGE SCALE GENOMIC DNA]</scope>
    <source>
        <strain evidence="15 16">HME9302</strain>
    </source>
</reference>
<name>A0A369Q8H0_9SPHN</name>
<evidence type="ECO:0000256" key="13">
    <source>
        <dbReference type="ARBA" id="ARBA00048523"/>
    </source>
</evidence>
<evidence type="ECO:0000256" key="10">
    <source>
        <dbReference type="ARBA" id="ARBA00023299"/>
    </source>
</evidence>
<evidence type="ECO:0000256" key="5">
    <source>
        <dbReference type="ARBA" id="ARBA00015196"/>
    </source>
</evidence>
<keyword evidence="8 15" id="KW-0378">Hydrolase</keyword>
<dbReference type="PANTHER" id="PTHR43344:SF2">
    <property type="entry name" value="PHOSPHOSERINE PHOSPHATASE"/>
    <property type="match status" value="1"/>
</dbReference>
<protein>
    <recommendedName>
        <fullName evidence="5">Phosphoserine phosphatase</fullName>
        <ecNumber evidence="4">3.1.3.3</ecNumber>
    </recommendedName>
    <alternativeName>
        <fullName evidence="11">O-phosphoserine phosphohydrolase</fullName>
    </alternativeName>
</protein>
<evidence type="ECO:0000256" key="6">
    <source>
        <dbReference type="ARBA" id="ARBA00022605"/>
    </source>
</evidence>
<dbReference type="InterPro" id="IPR050582">
    <property type="entry name" value="HAD-like_SerB"/>
</dbReference>
<evidence type="ECO:0000313" key="16">
    <source>
        <dbReference type="Proteomes" id="UP000253727"/>
    </source>
</evidence>
<comment type="cofactor">
    <cofactor evidence="1">
        <name>Mg(2+)</name>
        <dbReference type="ChEBI" id="CHEBI:18420"/>
    </cofactor>
</comment>
<evidence type="ECO:0000256" key="8">
    <source>
        <dbReference type="ARBA" id="ARBA00022801"/>
    </source>
</evidence>
<dbReference type="GO" id="GO:0036424">
    <property type="term" value="F:L-phosphoserine phosphatase activity"/>
    <property type="evidence" value="ECO:0007669"/>
    <property type="project" value="InterPro"/>
</dbReference>
<dbReference type="NCBIfam" id="TIGR00338">
    <property type="entry name" value="serB"/>
    <property type="match status" value="1"/>
</dbReference>
<proteinExistence type="inferred from homology"/>
<evidence type="ECO:0000313" key="15">
    <source>
        <dbReference type="EMBL" id="RDC59845.1"/>
    </source>
</evidence>
<keyword evidence="9" id="KW-0460">Magnesium</keyword>
<dbReference type="Gene3D" id="3.40.50.1000">
    <property type="entry name" value="HAD superfamily/HAD-like"/>
    <property type="match status" value="1"/>
</dbReference>
<evidence type="ECO:0000256" key="9">
    <source>
        <dbReference type="ARBA" id="ARBA00022842"/>
    </source>
</evidence>
<organism evidence="15 16">
    <name type="scientific">Alteripontixanthobacter maritimus</name>
    <dbReference type="NCBI Taxonomy" id="2161824"/>
    <lineage>
        <taxon>Bacteria</taxon>
        <taxon>Pseudomonadati</taxon>
        <taxon>Pseudomonadota</taxon>
        <taxon>Alphaproteobacteria</taxon>
        <taxon>Sphingomonadales</taxon>
        <taxon>Erythrobacteraceae</taxon>
        <taxon>Alteripontixanthobacter</taxon>
    </lineage>
</organism>